<accession>A0ABU0YTW5</accession>
<evidence type="ECO:0000313" key="2">
    <source>
        <dbReference type="EMBL" id="MDQ7251159.1"/>
    </source>
</evidence>
<dbReference type="InterPro" id="IPR025540">
    <property type="entry name" value="FlK"/>
</dbReference>
<dbReference type="Proteomes" id="UP001230156">
    <property type="component" value="Unassembled WGS sequence"/>
</dbReference>
<dbReference type="SUPFAM" id="SSF54637">
    <property type="entry name" value="Thioesterase/thiol ester dehydrase-isomerase"/>
    <property type="match status" value="1"/>
</dbReference>
<proteinExistence type="predicted"/>
<dbReference type="InterPro" id="IPR029069">
    <property type="entry name" value="HotDog_dom_sf"/>
</dbReference>
<evidence type="ECO:0000259" key="1">
    <source>
        <dbReference type="Pfam" id="PF22636"/>
    </source>
</evidence>
<comment type="caution">
    <text evidence="2">The sequence shown here is derived from an EMBL/GenBank/DDBJ whole genome shotgun (WGS) entry which is preliminary data.</text>
</comment>
<gene>
    <name evidence="2" type="ORF">Q8A70_25960</name>
</gene>
<name>A0ABU0YTW5_9PROT</name>
<dbReference type="PANTHER" id="PTHR36934">
    <property type="entry name" value="BLR0278 PROTEIN"/>
    <property type="match status" value="1"/>
</dbReference>
<evidence type="ECO:0000313" key="3">
    <source>
        <dbReference type="Proteomes" id="UP001230156"/>
    </source>
</evidence>
<dbReference type="Gene3D" id="3.10.129.10">
    <property type="entry name" value="Hotdog Thioesterase"/>
    <property type="match status" value="1"/>
</dbReference>
<keyword evidence="3" id="KW-1185">Reference proteome</keyword>
<dbReference type="PANTHER" id="PTHR36934:SF1">
    <property type="entry name" value="THIOESTERASE DOMAIN-CONTAINING PROTEIN"/>
    <property type="match status" value="1"/>
</dbReference>
<dbReference type="EMBL" id="JAUYVI010000009">
    <property type="protein sequence ID" value="MDQ7251159.1"/>
    <property type="molecule type" value="Genomic_DNA"/>
</dbReference>
<organism evidence="2 3">
    <name type="scientific">Dongia sedimenti</name>
    <dbReference type="NCBI Taxonomy" id="3064282"/>
    <lineage>
        <taxon>Bacteria</taxon>
        <taxon>Pseudomonadati</taxon>
        <taxon>Pseudomonadota</taxon>
        <taxon>Alphaproteobacteria</taxon>
        <taxon>Rhodospirillales</taxon>
        <taxon>Dongiaceae</taxon>
        <taxon>Dongia</taxon>
    </lineage>
</organism>
<feature type="domain" description="Fluoroacetyl-CoA-specific thioesterase-like" evidence="1">
    <location>
        <begin position="32"/>
        <end position="125"/>
    </location>
</feature>
<dbReference type="InterPro" id="IPR054485">
    <property type="entry name" value="FlK-like_dom"/>
</dbReference>
<dbReference type="PIRSF" id="PIRSF014972">
    <property type="entry name" value="FlK"/>
    <property type="match status" value="1"/>
</dbReference>
<sequence>MSSGTPPLGLKHKQSITVTPDLTVPSVSKRFAGFQDMPPVFATAFMVGFVEDTCVAALKPHLAPGQRSVGTHVNVSHSAATPIGMTASCEVELVEVDGRKLKFKVHCTDEKGSIGEGFHERVLIDLERFLARLDGKK</sequence>
<reference evidence="3" key="1">
    <citation type="submission" date="2023-08" db="EMBL/GenBank/DDBJ databases">
        <title>Rhodospirillaceae gen. nov., a novel taxon isolated from the Yangtze River Yuezi River estuary sludge.</title>
        <authorList>
            <person name="Ruan L."/>
        </authorList>
    </citation>
    <scope>NUCLEOTIDE SEQUENCE [LARGE SCALE GENOMIC DNA]</scope>
    <source>
        <strain evidence="3">R-7</strain>
    </source>
</reference>
<dbReference type="Pfam" id="PF22636">
    <property type="entry name" value="FlK"/>
    <property type="match status" value="1"/>
</dbReference>
<dbReference type="RefSeq" id="WP_379961251.1">
    <property type="nucleotide sequence ID" value="NZ_JAUYVI010000009.1"/>
</dbReference>
<protein>
    <submittedName>
        <fullName evidence="2">Thioesterase family protein</fullName>
    </submittedName>
</protein>